<dbReference type="OrthoDB" id="8937047at2759"/>
<evidence type="ECO:0000313" key="2">
    <source>
        <dbReference type="EMBL" id="TRY55725.1"/>
    </source>
</evidence>
<organism evidence="2 3">
    <name type="scientific">Danionella cerebrum</name>
    <dbReference type="NCBI Taxonomy" id="2873325"/>
    <lineage>
        <taxon>Eukaryota</taxon>
        <taxon>Metazoa</taxon>
        <taxon>Chordata</taxon>
        <taxon>Craniata</taxon>
        <taxon>Vertebrata</taxon>
        <taxon>Euteleostomi</taxon>
        <taxon>Actinopterygii</taxon>
        <taxon>Neopterygii</taxon>
        <taxon>Teleostei</taxon>
        <taxon>Ostariophysi</taxon>
        <taxon>Cypriniformes</taxon>
        <taxon>Danionidae</taxon>
        <taxon>Danioninae</taxon>
        <taxon>Danionella</taxon>
    </lineage>
</organism>
<gene>
    <name evidence="2" type="ORF">DNTS_010293</name>
</gene>
<protein>
    <submittedName>
        <fullName evidence="2">Uncharacterized protein</fullName>
    </submittedName>
</protein>
<proteinExistence type="predicted"/>
<dbReference type="EMBL" id="SRMA01027312">
    <property type="protein sequence ID" value="TRY55725.1"/>
    <property type="molecule type" value="Genomic_DNA"/>
</dbReference>
<name>A0A553MRC8_9TELE</name>
<sequence>MSLDQTGSLTITNTSLKHGGPYLLQSRNGSETVLLQVHGSERETHLSRGDAIALSIGRAGLMRDEVIWWTCEEETIAELSNENNSFTVHEDVRVGVSSNDLQQQRLGAEPRRVSASGGSGERLQMRGGRRADWTSLSCVGRVQGRSTPTLPLTPGSDWSSLVWWAWLPSPSSTIYKSE</sequence>
<evidence type="ECO:0000313" key="3">
    <source>
        <dbReference type="Proteomes" id="UP000316079"/>
    </source>
</evidence>
<dbReference type="Proteomes" id="UP000316079">
    <property type="component" value="Unassembled WGS sequence"/>
</dbReference>
<feature type="region of interest" description="Disordered" evidence="1">
    <location>
        <begin position="105"/>
        <end position="126"/>
    </location>
</feature>
<dbReference type="AlphaFoldDB" id="A0A553MRC8"/>
<evidence type="ECO:0000256" key="1">
    <source>
        <dbReference type="SAM" id="MobiDB-lite"/>
    </source>
</evidence>
<comment type="caution">
    <text evidence="2">The sequence shown here is derived from an EMBL/GenBank/DDBJ whole genome shotgun (WGS) entry which is preliminary data.</text>
</comment>
<reference evidence="2 3" key="1">
    <citation type="journal article" date="2019" name="Sci. Data">
        <title>Hybrid genome assembly and annotation of Danionella translucida.</title>
        <authorList>
            <person name="Kadobianskyi M."/>
            <person name="Schulze L."/>
            <person name="Schuelke M."/>
            <person name="Judkewitz B."/>
        </authorList>
    </citation>
    <scope>NUCLEOTIDE SEQUENCE [LARGE SCALE GENOMIC DNA]</scope>
    <source>
        <strain evidence="2 3">Bolton</strain>
    </source>
</reference>
<keyword evidence="3" id="KW-1185">Reference proteome</keyword>
<accession>A0A553MRC8</accession>